<name>A0A3A9YT21_9ACTN</name>
<gene>
    <name evidence="4" type="ORF">D7294_21565</name>
</gene>
<protein>
    <recommendedName>
        <fullName evidence="3">SecDF P1 head subdomain domain-containing protein</fullName>
    </recommendedName>
</protein>
<feature type="compositionally biased region" description="Pro residues" evidence="1">
    <location>
        <begin position="50"/>
        <end position="75"/>
    </location>
</feature>
<feature type="compositionally biased region" description="Pro residues" evidence="1">
    <location>
        <begin position="16"/>
        <end position="28"/>
    </location>
</feature>
<evidence type="ECO:0000313" key="5">
    <source>
        <dbReference type="Proteomes" id="UP000272474"/>
    </source>
</evidence>
<evidence type="ECO:0000256" key="2">
    <source>
        <dbReference type="SAM" id="Phobius"/>
    </source>
</evidence>
<dbReference type="OrthoDB" id="4301003at2"/>
<feature type="region of interest" description="Disordered" evidence="1">
    <location>
        <begin position="1"/>
        <end position="85"/>
    </location>
</feature>
<keyword evidence="2" id="KW-1133">Transmembrane helix</keyword>
<proteinExistence type="predicted"/>
<dbReference type="InterPro" id="IPR054384">
    <property type="entry name" value="SecDF_P1_head"/>
</dbReference>
<feature type="transmembrane region" description="Helical" evidence="2">
    <location>
        <begin position="91"/>
        <end position="114"/>
    </location>
</feature>
<evidence type="ECO:0000256" key="1">
    <source>
        <dbReference type="SAM" id="MobiDB-lite"/>
    </source>
</evidence>
<keyword evidence="5" id="KW-1185">Reference proteome</keyword>
<accession>A0A3A9YT21</accession>
<dbReference type="RefSeq" id="WP_120682296.1">
    <property type="nucleotide sequence ID" value="NZ_RBAL01000014.1"/>
</dbReference>
<reference evidence="4 5" key="1">
    <citation type="journal article" date="2014" name="Int. J. Syst. Evol. Microbiol.">
        <title>Streptomyces hoynatensis sp. nov., isolated from deep marine sediment.</title>
        <authorList>
            <person name="Veyisoglu A."/>
            <person name="Sahin N."/>
        </authorList>
    </citation>
    <scope>NUCLEOTIDE SEQUENCE [LARGE SCALE GENOMIC DNA]</scope>
    <source>
        <strain evidence="4 5">KCTC 29097</strain>
    </source>
</reference>
<dbReference type="AlphaFoldDB" id="A0A3A9YT21"/>
<dbReference type="Pfam" id="PF22599">
    <property type="entry name" value="SecDF_P1_head"/>
    <property type="match status" value="1"/>
</dbReference>
<comment type="caution">
    <text evidence="4">The sequence shown here is derived from an EMBL/GenBank/DDBJ whole genome shotgun (WGS) entry which is preliminary data.</text>
</comment>
<keyword evidence="2" id="KW-0812">Transmembrane</keyword>
<evidence type="ECO:0000259" key="3">
    <source>
        <dbReference type="Pfam" id="PF22599"/>
    </source>
</evidence>
<feature type="compositionally biased region" description="Low complexity" evidence="1">
    <location>
        <begin position="29"/>
        <end position="49"/>
    </location>
</feature>
<keyword evidence="2" id="KW-0472">Membrane</keyword>
<dbReference type="EMBL" id="RBAL01000014">
    <property type="protein sequence ID" value="RKN39171.1"/>
    <property type="molecule type" value="Genomic_DNA"/>
</dbReference>
<feature type="domain" description="SecDF P1 head subdomain" evidence="3">
    <location>
        <begin position="168"/>
        <end position="260"/>
    </location>
</feature>
<sequence length="260" mass="26653">MSYGDAGGPAQDGPGTPGPSGPPSPHLPRQPQQARHPWQPRQPQQFRQPPQSPQPPGVPEFPGPPAPRPPGPPGPQAGGSPRPGRLAGNSAALLLVAVLALLGGLLTFLALASADNAARADGRLAEPLRVLPVTAAAAGGCPATGGNTVEDVSHDACLTIAPERGMVTDRLREVVAVADPVNPATWQVQITFQPEDATAFGALSADVARREPPANRIAMLHGDRLLAAPALPEPITGGSIVLAGDYSRDEAEDLADELRA</sequence>
<organism evidence="4 5">
    <name type="scientific">Streptomyces hoynatensis</name>
    <dbReference type="NCBI Taxonomy" id="1141874"/>
    <lineage>
        <taxon>Bacteria</taxon>
        <taxon>Bacillati</taxon>
        <taxon>Actinomycetota</taxon>
        <taxon>Actinomycetes</taxon>
        <taxon>Kitasatosporales</taxon>
        <taxon>Streptomycetaceae</taxon>
        <taxon>Streptomyces</taxon>
    </lineage>
</organism>
<dbReference type="Proteomes" id="UP000272474">
    <property type="component" value="Unassembled WGS sequence"/>
</dbReference>
<dbReference type="SUPFAM" id="SSF81995">
    <property type="entry name" value="beta-sandwich domain of Sec23/24"/>
    <property type="match status" value="1"/>
</dbReference>
<evidence type="ECO:0000313" key="4">
    <source>
        <dbReference type="EMBL" id="RKN39171.1"/>
    </source>
</evidence>
<dbReference type="Gene3D" id="3.30.1360.200">
    <property type="match status" value="1"/>
</dbReference>